<proteinExistence type="predicted"/>
<reference evidence="1 2" key="1">
    <citation type="submission" date="2016-02" db="EMBL/GenBank/DDBJ databases">
        <title>Biosynthesis of antibiotic leucinostatins and their inhibition on Phytophthora in bio-control Purpureocillium lilacinum.</title>
        <authorList>
            <person name="Wang G."/>
            <person name="Liu Z."/>
            <person name="Lin R."/>
            <person name="Li E."/>
            <person name="Mao Z."/>
            <person name="Ling J."/>
            <person name="Yin W."/>
            <person name="Xie B."/>
        </authorList>
    </citation>
    <scope>NUCLEOTIDE SEQUENCE [LARGE SCALE GENOMIC DNA]</scope>
    <source>
        <strain evidence="1">PLFJ-1</strain>
    </source>
</reference>
<evidence type="ECO:0000313" key="2">
    <source>
        <dbReference type="Proteomes" id="UP000078340"/>
    </source>
</evidence>
<accession>A0A179GJN6</accession>
<comment type="caution">
    <text evidence="1">The sequence shown here is derived from an EMBL/GenBank/DDBJ whole genome shotgun (WGS) entry which is preliminary data.</text>
</comment>
<dbReference type="AlphaFoldDB" id="A0A179GJN6"/>
<dbReference type="Proteomes" id="UP000078340">
    <property type="component" value="Unassembled WGS sequence"/>
</dbReference>
<organism evidence="1 2">
    <name type="scientific">Purpureocillium lilacinum</name>
    <name type="common">Paecilomyces lilacinus</name>
    <dbReference type="NCBI Taxonomy" id="33203"/>
    <lineage>
        <taxon>Eukaryota</taxon>
        <taxon>Fungi</taxon>
        <taxon>Dikarya</taxon>
        <taxon>Ascomycota</taxon>
        <taxon>Pezizomycotina</taxon>
        <taxon>Sordariomycetes</taxon>
        <taxon>Hypocreomycetidae</taxon>
        <taxon>Hypocreales</taxon>
        <taxon>Ophiocordycipitaceae</taxon>
        <taxon>Purpureocillium</taxon>
    </lineage>
</organism>
<name>A0A179GJN6_PURLI</name>
<sequence length="339" mass="37516">MYGPVNALTNITVFAYDIWVSSIEYQRLAPAVRRKRGLCVPTNLRISGLCVRFLGPGLGGLLRAWWLSVCRRRADAGAGLVRPCSSALPPRSGRHRARSRRVGRASVWHRHGARAGARWHTPALETGSSLGSGIGIEEFRVCGWRSLPASVPHVRRGIVWCRVSARRLALSAWPLVAQRSQRVASIEGTAHDGPGCLPAPIGASAPAWKEDRDGLMFRHDRTYTARERLRCNQHDLEVLLSAGGGALAAPRGLWPPLPFQRRGPALPAPPAWVTFHFKAISPVRSAVSSVHCRHVTSHKRQLTDLLLPSRDRWPLLSVLSHQQTFCRDWSSRNLLTDES</sequence>
<evidence type="ECO:0000313" key="1">
    <source>
        <dbReference type="EMBL" id="OAQ78084.1"/>
    </source>
</evidence>
<dbReference type="EMBL" id="LSBI01000011">
    <property type="protein sequence ID" value="OAQ78084.1"/>
    <property type="molecule type" value="Genomic_DNA"/>
</dbReference>
<gene>
    <name evidence="1" type="ORF">VFPFJ_10116</name>
</gene>
<protein>
    <submittedName>
        <fullName evidence="1">Uncharacterized protein</fullName>
    </submittedName>
</protein>